<keyword evidence="2 5" id="KW-0812">Transmembrane</keyword>
<evidence type="ECO:0000256" key="3">
    <source>
        <dbReference type="ARBA" id="ARBA00022989"/>
    </source>
</evidence>
<dbReference type="EMBL" id="JABSTR010000011">
    <property type="protein sequence ID" value="KAH9380872.1"/>
    <property type="molecule type" value="Genomic_DNA"/>
</dbReference>
<dbReference type="Pfam" id="PF00335">
    <property type="entry name" value="Tetraspanin"/>
    <property type="match status" value="1"/>
</dbReference>
<keyword evidence="7" id="KW-1185">Reference proteome</keyword>
<evidence type="ECO:0000256" key="5">
    <source>
        <dbReference type="SAM" id="Phobius"/>
    </source>
</evidence>
<organism evidence="6 7">
    <name type="scientific">Haemaphysalis longicornis</name>
    <name type="common">Bush tick</name>
    <dbReference type="NCBI Taxonomy" id="44386"/>
    <lineage>
        <taxon>Eukaryota</taxon>
        <taxon>Metazoa</taxon>
        <taxon>Ecdysozoa</taxon>
        <taxon>Arthropoda</taxon>
        <taxon>Chelicerata</taxon>
        <taxon>Arachnida</taxon>
        <taxon>Acari</taxon>
        <taxon>Parasitiformes</taxon>
        <taxon>Ixodida</taxon>
        <taxon>Ixodoidea</taxon>
        <taxon>Ixodidae</taxon>
        <taxon>Haemaphysalinae</taxon>
        <taxon>Haemaphysalis</taxon>
    </lineage>
</organism>
<keyword evidence="4 5" id="KW-0472">Membrane</keyword>
<proteinExistence type="predicted"/>
<comment type="caution">
    <text evidence="6">The sequence shown here is derived from an EMBL/GenBank/DDBJ whole genome shotgun (WGS) entry which is preliminary data.</text>
</comment>
<protein>
    <recommendedName>
        <fullName evidence="8">Tetraspanin</fullName>
    </recommendedName>
</protein>
<feature type="transmembrane region" description="Helical" evidence="5">
    <location>
        <begin position="46"/>
        <end position="73"/>
    </location>
</feature>
<sequence>MTLHLVLKCVLSVINVVYLFFGGTTLLMGIYLFAVKARILRRYTDVAFDPAAFFIVLGCIIFLLALLGCVGAMRENTRFLCSLRLPALRES</sequence>
<evidence type="ECO:0000256" key="1">
    <source>
        <dbReference type="ARBA" id="ARBA00004141"/>
    </source>
</evidence>
<dbReference type="InterPro" id="IPR018499">
    <property type="entry name" value="Tetraspanin/Peripherin"/>
</dbReference>
<reference evidence="6 7" key="1">
    <citation type="journal article" date="2020" name="Cell">
        <title>Large-Scale Comparative Analyses of Tick Genomes Elucidate Their Genetic Diversity and Vector Capacities.</title>
        <authorList>
            <consortium name="Tick Genome and Microbiome Consortium (TIGMIC)"/>
            <person name="Jia N."/>
            <person name="Wang J."/>
            <person name="Shi W."/>
            <person name="Du L."/>
            <person name="Sun Y."/>
            <person name="Zhan W."/>
            <person name="Jiang J.F."/>
            <person name="Wang Q."/>
            <person name="Zhang B."/>
            <person name="Ji P."/>
            <person name="Bell-Sakyi L."/>
            <person name="Cui X.M."/>
            <person name="Yuan T.T."/>
            <person name="Jiang B.G."/>
            <person name="Yang W.F."/>
            <person name="Lam T.T."/>
            <person name="Chang Q.C."/>
            <person name="Ding S.J."/>
            <person name="Wang X.J."/>
            <person name="Zhu J.G."/>
            <person name="Ruan X.D."/>
            <person name="Zhao L."/>
            <person name="Wei J.T."/>
            <person name="Ye R.Z."/>
            <person name="Que T.C."/>
            <person name="Du C.H."/>
            <person name="Zhou Y.H."/>
            <person name="Cheng J.X."/>
            <person name="Dai P.F."/>
            <person name="Guo W.B."/>
            <person name="Han X.H."/>
            <person name="Huang E.J."/>
            <person name="Li L.F."/>
            <person name="Wei W."/>
            <person name="Gao Y.C."/>
            <person name="Liu J.Z."/>
            <person name="Shao H.Z."/>
            <person name="Wang X."/>
            <person name="Wang C.C."/>
            <person name="Yang T.C."/>
            <person name="Huo Q.B."/>
            <person name="Li W."/>
            <person name="Chen H.Y."/>
            <person name="Chen S.E."/>
            <person name="Zhou L.G."/>
            <person name="Ni X.B."/>
            <person name="Tian J.H."/>
            <person name="Sheng Y."/>
            <person name="Liu T."/>
            <person name="Pan Y.S."/>
            <person name="Xia L.Y."/>
            <person name="Li J."/>
            <person name="Zhao F."/>
            <person name="Cao W.C."/>
        </authorList>
    </citation>
    <scope>NUCLEOTIDE SEQUENCE [LARGE SCALE GENOMIC DNA]</scope>
    <source>
        <strain evidence="6">HaeL-2018</strain>
    </source>
</reference>
<evidence type="ECO:0008006" key="8">
    <source>
        <dbReference type="Google" id="ProtNLM"/>
    </source>
</evidence>
<dbReference type="GO" id="GO:0016020">
    <property type="term" value="C:membrane"/>
    <property type="evidence" value="ECO:0007669"/>
    <property type="project" value="UniProtKB-SubCell"/>
</dbReference>
<evidence type="ECO:0000313" key="6">
    <source>
        <dbReference type="EMBL" id="KAH9380872.1"/>
    </source>
</evidence>
<gene>
    <name evidence="6" type="ORF">HPB48_012494</name>
</gene>
<name>A0A9J6H1H8_HAELO</name>
<accession>A0A9J6H1H8</accession>
<evidence type="ECO:0000313" key="7">
    <source>
        <dbReference type="Proteomes" id="UP000821853"/>
    </source>
</evidence>
<dbReference type="OrthoDB" id="6366642at2759"/>
<keyword evidence="3 5" id="KW-1133">Transmembrane helix</keyword>
<evidence type="ECO:0000256" key="4">
    <source>
        <dbReference type="ARBA" id="ARBA00023136"/>
    </source>
</evidence>
<comment type="subcellular location">
    <subcellularLocation>
        <location evidence="1">Membrane</location>
        <topology evidence="1">Multi-pass membrane protein</topology>
    </subcellularLocation>
</comment>
<dbReference type="VEuPathDB" id="VectorBase:HLOH_043060"/>
<evidence type="ECO:0000256" key="2">
    <source>
        <dbReference type="ARBA" id="ARBA00022692"/>
    </source>
</evidence>
<feature type="transmembrane region" description="Helical" evidence="5">
    <location>
        <begin position="12"/>
        <end position="34"/>
    </location>
</feature>
<dbReference type="PRINTS" id="PR00259">
    <property type="entry name" value="TMFOUR"/>
</dbReference>
<dbReference type="Proteomes" id="UP000821853">
    <property type="component" value="Chromosome 9"/>
</dbReference>
<dbReference type="AlphaFoldDB" id="A0A9J6H1H8"/>